<evidence type="ECO:0000313" key="2">
    <source>
        <dbReference type="EMBL" id="PWK35808.1"/>
    </source>
</evidence>
<dbReference type="Gene3D" id="3.10.129.10">
    <property type="entry name" value="Hotdog Thioesterase"/>
    <property type="match status" value="1"/>
</dbReference>
<dbReference type="InterPro" id="IPR050563">
    <property type="entry name" value="4-hydroxybenzoyl-CoA_TE"/>
</dbReference>
<dbReference type="SUPFAM" id="SSF54637">
    <property type="entry name" value="Thioesterase/thiol ester dehydrase-isomerase"/>
    <property type="match status" value="1"/>
</dbReference>
<comment type="caution">
    <text evidence="2">The sequence shown here is derived from an EMBL/GenBank/DDBJ whole genome shotgun (WGS) entry which is preliminary data.</text>
</comment>
<evidence type="ECO:0000259" key="1">
    <source>
        <dbReference type="Pfam" id="PF03061"/>
    </source>
</evidence>
<dbReference type="OrthoDB" id="194128at2"/>
<name>A0A316ET77_9ACTN</name>
<dbReference type="GO" id="GO:0047617">
    <property type="term" value="F:fatty acyl-CoA hydrolase activity"/>
    <property type="evidence" value="ECO:0007669"/>
    <property type="project" value="TreeGrafter"/>
</dbReference>
<organism evidence="2 3">
    <name type="scientific">Actinoplanes xinjiangensis</name>
    <dbReference type="NCBI Taxonomy" id="512350"/>
    <lineage>
        <taxon>Bacteria</taxon>
        <taxon>Bacillati</taxon>
        <taxon>Actinomycetota</taxon>
        <taxon>Actinomycetes</taxon>
        <taxon>Micromonosporales</taxon>
        <taxon>Micromonosporaceae</taxon>
        <taxon>Actinoplanes</taxon>
    </lineage>
</organism>
<protein>
    <submittedName>
        <fullName evidence="2">Acyl-CoA thioester hydrolase</fullName>
    </submittedName>
</protein>
<feature type="domain" description="Thioesterase" evidence="1">
    <location>
        <begin position="24"/>
        <end position="110"/>
    </location>
</feature>
<dbReference type="RefSeq" id="WP_109601332.1">
    <property type="nucleotide sequence ID" value="NZ_BONA01000078.1"/>
</dbReference>
<keyword evidence="3" id="KW-1185">Reference proteome</keyword>
<evidence type="ECO:0000313" key="3">
    <source>
        <dbReference type="Proteomes" id="UP000245697"/>
    </source>
</evidence>
<proteinExistence type="predicted"/>
<dbReference type="InterPro" id="IPR029069">
    <property type="entry name" value="HotDog_dom_sf"/>
</dbReference>
<accession>A0A316ET77</accession>
<sequence length="145" mass="15924">MTTPTVTHGAVERTAVHFDDLDAMGILHNSRYAVLVERAVSQWWADRGVSFAGGRPTSPDAFNAVREYAITFHRPVTSVGDIAVHFWLAKLGTTSADYRFRVTSPDGTEVHAEGRRVNIRLDPATMRPAPWTEHARGLAAALVEA</sequence>
<dbReference type="Proteomes" id="UP000245697">
    <property type="component" value="Unassembled WGS sequence"/>
</dbReference>
<dbReference type="PANTHER" id="PTHR31793">
    <property type="entry name" value="4-HYDROXYBENZOYL-COA THIOESTERASE FAMILY MEMBER"/>
    <property type="match status" value="1"/>
</dbReference>
<gene>
    <name evidence="2" type="ORF">BC793_1259</name>
</gene>
<reference evidence="2 3" key="1">
    <citation type="submission" date="2018-05" db="EMBL/GenBank/DDBJ databases">
        <title>Genomic Encyclopedia of Archaeal and Bacterial Type Strains, Phase II (KMG-II): from individual species to whole genera.</title>
        <authorList>
            <person name="Goeker M."/>
        </authorList>
    </citation>
    <scope>NUCLEOTIDE SEQUENCE [LARGE SCALE GENOMIC DNA]</scope>
    <source>
        <strain evidence="2 3">DSM 45184</strain>
    </source>
</reference>
<dbReference type="InterPro" id="IPR006683">
    <property type="entry name" value="Thioestr_dom"/>
</dbReference>
<dbReference type="CDD" id="cd00586">
    <property type="entry name" value="4HBT"/>
    <property type="match status" value="1"/>
</dbReference>
<dbReference type="EMBL" id="QGGR01000025">
    <property type="protein sequence ID" value="PWK35808.1"/>
    <property type="molecule type" value="Genomic_DNA"/>
</dbReference>
<dbReference type="Pfam" id="PF03061">
    <property type="entry name" value="4HBT"/>
    <property type="match status" value="1"/>
</dbReference>
<dbReference type="AlphaFoldDB" id="A0A316ET77"/>
<dbReference type="PANTHER" id="PTHR31793:SF24">
    <property type="entry name" value="LONG-CHAIN ACYL-COA THIOESTERASE FADM"/>
    <property type="match status" value="1"/>
</dbReference>
<keyword evidence="2" id="KW-0378">Hydrolase</keyword>